<dbReference type="Pfam" id="PF12671">
    <property type="entry name" value="Amidase_6"/>
    <property type="match status" value="1"/>
</dbReference>
<dbReference type="InterPro" id="IPR024301">
    <property type="entry name" value="Amidase_6"/>
</dbReference>
<dbReference type="Proteomes" id="UP001597506">
    <property type="component" value="Unassembled WGS sequence"/>
</dbReference>
<proteinExistence type="predicted"/>
<sequence length="290" mass="34432">MRNRLIQQVERYVADYTNSDGNSEQEEKIQRKLQLFSKRQAEIVKVEAKGKINSIHNKELGKDVFYDVHYKFLIKQGTHLYMEEEVESRYALFQKNYLGQDIEISKLGEENKEILEEEVLDNVEERSNYQYDRLRAVQYAEKWWNSYNPVYKKFDVDCTNYISQCLHAGNAPMRGYPNRSKGWWMRNNNWSYSWTVANSLRWYIPSSKVGLRGKEVNSPEELKLGDVICYDFQGDGRYDHTTIVTAKDAKGMPLVNAHTTNSRMRYWNYEDSTAYTDNIKYKFFTIVDDR</sequence>
<dbReference type="EMBL" id="JBHUMF010000033">
    <property type="protein sequence ID" value="MFD2683032.1"/>
    <property type="molecule type" value="Genomic_DNA"/>
</dbReference>
<organism evidence="2 3">
    <name type="scientific">Bacillus seohaeanensis</name>
    <dbReference type="NCBI Taxonomy" id="284580"/>
    <lineage>
        <taxon>Bacteria</taxon>
        <taxon>Bacillati</taxon>
        <taxon>Bacillota</taxon>
        <taxon>Bacilli</taxon>
        <taxon>Bacillales</taxon>
        <taxon>Bacillaceae</taxon>
        <taxon>Bacillus</taxon>
    </lineage>
</organism>
<feature type="domain" description="Putative amidase" evidence="1">
    <location>
        <begin position="130"/>
        <end position="283"/>
    </location>
</feature>
<accession>A0ABW5RZS9</accession>
<dbReference type="RefSeq" id="WP_377937966.1">
    <property type="nucleotide sequence ID" value="NZ_JBHUMF010000033.1"/>
</dbReference>
<evidence type="ECO:0000313" key="2">
    <source>
        <dbReference type="EMBL" id="MFD2683032.1"/>
    </source>
</evidence>
<dbReference type="PANTHER" id="PTHR40032">
    <property type="entry name" value="EXPORTED PROTEIN-RELATED"/>
    <property type="match status" value="1"/>
</dbReference>
<dbReference type="PANTHER" id="PTHR40032:SF1">
    <property type="entry name" value="EXPORTED PROTEIN"/>
    <property type="match status" value="1"/>
</dbReference>
<protein>
    <submittedName>
        <fullName evidence="2">Amidase domain-containing protein</fullName>
    </submittedName>
</protein>
<reference evidence="3" key="1">
    <citation type="journal article" date="2019" name="Int. J. Syst. Evol. Microbiol.">
        <title>The Global Catalogue of Microorganisms (GCM) 10K type strain sequencing project: providing services to taxonomists for standard genome sequencing and annotation.</title>
        <authorList>
            <consortium name="The Broad Institute Genomics Platform"/>
            <consortium name="The Broad Institute Genome Sequencing Center for Infectious Disease"/>
            <person name="Wu L."/>
            <person name="Ma J."/>
        </authorList>
    </citation>
    <scope>NUCLEOTIDE SEQUENCE [LARGE SCALE GENOMIC DNA]</scope>
    <source>
        <strain evidence="3">KCTC 3913</strain>
    </source>
</reference>
<comment type="caution">
    <text evidence="2">The sequence shown here is derived from an EMBL/GenBank/DDBJ whole genome shotgun (WGS) entry which is preliminary data.</text>
</comment>
<name>A0ABW5RZS9_9BACI</name>
<keyword evidence="3" id="KW-1185">Reference proteome</keyword>
<evidence type="ECO:0000313" key="3">
    <source>
        <dbReference type="Proteomes" id="UP001597506"/>
    </source>
</evidence>
<gene>
    <name evidence="2" type="ORF">ACFSUL_19995</name>
</gene>
<evidence type="ECO:0000259" key="1">
    <source>
        <dbReference type="Pfam" id="PF12671"/>
    </source>
</evidence>